<evidence type="ECO:0000313" key="3">
    <source>
        <dbReference type="EMBL" id="CAB4153705.1"/>
    </source>
</evidence>
<accession>A0A6J5N265</accession>
<keyword evidence="2" id="KW-1133">Transmembrane helix</keyword>
<feature type="transmembrane region" description="Helical" evidence="2">
    <location>
        <begin position="90"/>
        <end position="110"/>
    </location>
</feature>
<keyword evidence="2" id="KW-0472">Membrane</keyword>
<dbReference type="EMBL" id="LR796598">
    <property type="protein sequence ID" value="CAB4153705.1"/>
    <property type="molecule type" value="Genomic_DNA"/>
</dbReference>
<gene>
    <name evidence="3" type="ORF">UFOVP634_18</name>
</gene>
<proteinExistence type="predicted"/>
<sequence length="114" mass="13094">MAEEFIPKTNPEKIAYLMATDIRRDQHHKELKKDIAQLSENVNELITLIAGNSLNGNKGLFILVEKIEEKVDKHEKEVAEIQHTLELVKFWGKGIAGLMFASILIVFNYFKDKI</sequence>
<reference evidence="3" key="1">
    <citation type="submission" date="2020-04" db="EMBL/GenBank/DDBJ databases">
        <authorList>
            <person name="Chiriac C."/>
            <person name="Salcher M."/>
            <person name="Ghai R."/>
            <person name="Kavagutti S V."/>
        </authorList>
    </citation>
    <scope>NUCLEOTIDE SEQUENCE</scope>
</reference>
<protein>
    <submittedName>
        <fullName evidence="3">Uncharacterized protein</fullName>
    </submittedName>
</protein>
<evidence type="ECO:0000256" key="2">
    <source>
        <dbReference type="SAM" id="Phobius"/>
    </source>
</evidence>
<keyword evidence="1" id="KW-0175">Coiled coil</keyword>
<evidence type="ECO:0000256" key="1">
    <source>
        <dbReference type="SAM" id="Coils"/>
    </source>
</evidence>
<feature type="coiled-coil region" evidence="1">
    <location>
        <begin position="28"/>
        <end position="84"/>
    </location>
</feature>
<name>A0A6J5N265_9CAUD</name>
<organism evidence="3">
    <name type="scientific">uncultured Caudovirales phage</name>
    <dbReference type="NCBI Taxonomy" id="2100421"/>
    <lineage>
        <taxon>Viruses</taxon>
        <taxon>Duplodnaviria</taxon>
        <taxon>Heunggongvirae</taxon>
        <taxon>Uroviricota</taxon>
        <taxon>Caudoviricetes</taxon>
        <taxon>Peduoviridae</taxon>
        <taxon>Maltschvirus</taxon>
        <taxon>Maltschvirus maltsch</taxon>
    </lineage>
</organism>
<keyword evidence="2" id="KW-0812">Transmembrane</keyword>